<name>A0A0G1XPA5_9BACT</name>
<protein>
    <recommendedName>
        <fullName evidence="3">HD domain-containing protein</fullName>
    </recommendedName>
</protein>
<accession>A0A0G1XPA5</accession>
<proteinExistence type="predicted"/>
<comment type="caution">
    <text evidence="1">The sequence shown here is derived from an EMBL/GenBank/DDBJ whole genome shotgun (WGS) entry which is preliminary data.</text>
</comment>
<dbReference type="Gene3D" id="1.10.3210.10">
    <property type="entry name" value="Hypothetical protein af1432"/>
    <property type="match status" value="1"/>
</dbReference>
<evidence type="ECO:0008006" key="3">
    <source>
        <dbReference type="Google" id="ProtNLM"/>
    </source>
</evidence>
<dbReference type="SUPFAM" id="SSF109604">
    <property type="entry name" value="HD-domain/PDEase-like"/>
    <property type="match status" value="1"/>
</dbReference>
<evidence type="ECO:0000313" key="1">
    <source>
        <dbReference type="EMBL" id="KKW32695.1"/>
    </source>
</evidence>
<organism evidence="1 2">
    <name type="scientific">Candidatus Uhrbacteria bacterium GW2011_GWA2_52_8d</name>
    <dbReference type="NCBI Taxonomy" id="1618979"/>
    <lineage>
        <taxon>Bacteria</taxon>
        <taxon>Candidatus Uhriibacteriota</taxon>
    </lineage>
</organism>
<evidence type="ECO:0000313" key="2">
    <source>
        <dbReference type="Proteomes" id="UP000034054"/>
    </source>
</evidence>
<dbReference type="EMBL" id="LCRH01000019">
    <property type="protein sequence ID" value="KKW32695.1"/>
    <property type="molecule type" value="Genomic_DNA"/>
</dbReference>
<dbReference type="AlphaFoldDB" id="A0A0G1XPA5"/>
<gene>
    <name evidence="1" type="ORF">UY76_C0019G0005</name>
</gene>
<dbReference type="Proteomes" id="UP000034054">
    <property type="component" value="Unassembled WGS sequence"/>
</dbReference>
<reference evidence="1 2" key="1">
    <citation type="journal article" date="2015" name="Nature">
        <title>rRNA introns, odd ribosomes, and small enigmatic genomes across a large radiation of phyla.</title>
        <authorList>
            <person name="Brown C.T."/>
            <person name="Hug L.A."/>
            <person name="Thomas B.C."/>
            <person name="Sharon I."/>
            <person name="Castelle C.J."/>
            <person name="Singh A."/>
            <person name="Wilkins M.J."/>
            <person name="Williams K.H."/>
            <person name="Banfield J.F."/>
        </authorList>
    </citation>
    <scope>NUCLEOTIDE SEQUENCE [LARGE SCALE GENOMIC DNA]</scope>
</reference>
<sequence length="204" mass="23448">MTMIDYKIYLEYIEHAAHAHQENVLPTAKALRTFPTGEKNPYITHTLWCSMMLLLETQLPEEIREPGAIALLFHDVLEDTSSPLPESLSPKSVQLINDMTYENFQEEVAAVLSKGPEVQLLKLYDKVATLYDGTLRSFRYPEWLDFTEQLIDRVQKNYGELNIVLLGKALVKKYRDMLATGSIPKLPLINNIFIRRPNTLLNLL</sequence>